<evidence type="ECO:0000256" key="6">
    <source>
        <dbReference type="ARBA" id="ARBA00023242"/>
    </source>
</evidence>
<dbReference type="PROSITE" id="PS00678">
    <property type="entry name" value="WD_REPEATS_1"/>
    <property type="match status" value="3"/>
</dbReference>
<feature type="repeat" description="WD" evidence="7">
    <location>
        <begin position="233"/>
        <end position="269"/>
    </location>
</feature>
<dbReference type="Proteomes" id="UP000076078">
    <property type="component" value="Unassembled WGS sequence"/>
</dbReference>
<evidence type="ECO:0000256" key="7">
    <source>
        <dbReference type="PROSITE-ProRule" id="PRU00221"/>
    </source>
</evidence>
<keyword evidence="6" id="KW-0539">Nucleus</keyword>
<dbReference type="PANTHER" id="PTHR44006">
    <property type="entry name" value="U5 SMALL NUCLEAR RIBONUCLEOPROTEIN 40 KDA PROTEIN"/>
    <property type="match status" value="1"/>
</dbReference>
<evidence type="ECO:0000256" key="3">
    <source>
        <dbReference type="ARBA" id="ARBA00022664"/>
    </source>
</evidence>
<gene>
    <name evidence="9" type="ORF">DLAC_03141</name>
</gene>
<dbReference type="FunCoup" id="A0A152A2A9">
    <property type="interactions" value="1384"/>
</dbReference>
<dbReference type="GO" id="GO:0000375">
    <property type="term" value="P:RNA splicing, via transesterification reactions"/>
    <property type="evidence" value="ECO:0007669"/>
    <property type="project" value="UniProtKB-ARBA"/>
</dbReference>
<dbReference type="PRINTS" id="PR00320">
    <property type="entry name" value="GPROTEINBRPT"/>
</dbReference>
<dbReference type="InParanoid" id="A0A152A2A9"/>
<dbReference type="PROSITE" id="PS50294">
    <property type="entry name" value="WD_REPEATS_REGION"/>
    <property type="match status" value="6"/>
</dbReference>
<feature type="repeat" description="WD" evidence="7">
    <location>
        <begin position="106"/>
        <end position="147"/>
    </location>
</feature>
<evidence type="ECO:0000313" key="9">
    <source>
        <dbReference type="EMBL" id="KYR00393.1"/>
    </source>
</evidence>
<evidence type="ECO:0000256" key="1">
    <source>
        <dbReference type="ARBA" id="ARBA00004123"/>
    </source>
</evidence>
<dbReference type="GO" id="GO:0005682">
    <property type="term" value="C:U5 snRNP"/>
    <property type="evidence" value="ECO:0007669"/>
    <property type="project" value="UniProtKB-ARBA"/>
</dbReference>
<evidence type="ECO:0000256" key="8">
    <source>
        <dbReference type="SAM" id="MobiDB-lite"/>
    </source>
</evidence>
<feature type="repeat" description="WD" evidence="7">
    <location>
        <begin position="62"/>
        <end position="95"/>
    </location>
</feature>
<dbReference type="PANTHER" id="PTHR44006:SF1">
    <property type="entry name" value="U5 SMALL NUCLEAR RIBONUCLEOPROTEIN 40 KDA PROTEIN"/>
    <property type="match status" value="1"/>
</dbReference>
<keyword evidence="4" id="KW-0677">Repeat</keyword>
<sequence>MSDNPNKRKADGSKDLILVQNESSENKKSKNELSIVKNTNQNRELIIGTERTSKLKSPIIQLSGHKGEIFTCKFNHSGTALASGSYDKEIFLWNIFHEDCINYGVLKGHKGSVLELHWTTDDSEMVSVSSDKSIGVWDLNQGVLLKRIREHKTFVNSCSVVRRGPPYLVSASDDCSSRLFDQRTRGSIQIYKHQYPVTAVTFSDASDQVITGSIDNIIRCWDLRQEEEPLMTLTGHQDSITGLSVSNQNGGSYLLSNSMDQTIRQWDLRPYAPQNRCVKVYQGSQHNHEKNLIKCSWSPDDSRIASGSSDKLVYIWDTDTKKLLYRLPGHTGSINEVVFHPTEPIIASCSADKTIFLGEIKYSDI</sequence>
<dbReference type="GO" id="GO:0006397">
    <property type="term" value="P:mRNA processing"/>
    <property type="evidence" value="ECO:0007669"/>
    <property type="project" value="UniProtKB-KW"/>
</dbReference>
<dbReference type="AlphaFoldDB" id="A0A152A2A9"/>
<feature type="compositionally biased region" description="Basic and acidic residues" evidence="8">
    <location>
        <begin position="1"/>
        <end position="14"/>
    </location>
</feature>
<dbReference type="Gene3D" id="2.130.10.10">
    <property type="entry name" value="YVTN repeat-like/Quinoprotein amine dehydrogenase"/>
    <property type="match status" value="1"/>
</dbReference>
<keyword evidence="2 7" id="KW-0853">WD repeat</keyword>
<dbReference type="SUPFAM" id="SSF50978">
    <property type="entry name" value="WD40 repeat-like"/>
    <property type="match status" value="1"/>
</dbReference>
<dbReference type="EMBL" id="LODT01000015">
    <property type="protein sequence ID" value="KYR00393.1"/>
    <property type="molecule type" value="Genomic_DNA"/>
</dbReference>
<dbReference type="FunFam" id="2.130.10.10:FF:000229">
    <property type="entry name" value="Small nuclear ribonucleoprotein U5 subunit 40"/>
    <property type="match status" value="1"/>
</dbReference>
<dbReference type="InterPro" id="IPR052234">
    <property type="entry name" value="U5_snRNP_Component"/>
</dbReference>
<dbReference type="CDD" id="cd00200">
    <property type="entry name" value="WD40"/>
    <property type="match status" value="1"/>
</dbReference>
<dbReference type="GO" id="GO:0003723">
    <property type="term" value="F:RNA binding"/>
    <property type="evidence" value="ECO:0007669"/>
    <property type="project" value="TreeGrafter"/>
</dbReference>
<dbReference type="OMA" id="IWDIRPY"/>
<keyword evidence="10" id="KW-1185">Reference proteome</keyword>
<evidence type="ECO:0000256" key="5">
    <source>
        <dbReference type="ARBA" id="ARBA00023187"/>
    </source>
</evidence>
<dbReference type="InterPro" id="IPR015943">
    <property type="entry name" value="WD40/YVTN_repeat-like_dom_sf"/>
</dbReference>
<protein>
    <submittedName>
        <fullName evidence="9">WD40 repeat-containing protein</fullName>
    </submittedName>
</protein>
<evidence type="ECO:0000256" key="4">
    <source>
        <dbReference type="ARBA" id="ARBA00022737"/>
    </source>
</evidence>
<feature type="region of interest" description="Disordered" evidence="8">
    <location>
        <begin position="1"/>
        <end position="31"/>
    </location>
</feature>
<accession>A0A152A2A9</accession>
<dbReference type="InterPro" id="IPR019775">
    <property type="entry name" value="WD40_repeat_CS"/>
</dbReference>
<reference evidence="9 10" key="1">
    <citation type="submission" date="2015-12" db="EMBL/GenBank/DDBJ databases">
        <title>Dictyostelia acquired genes for synthesis and detection of signals that induce cell-type specialization by lateral gene transfer from prokaryotes.</title>
        <authorList>
            <person name="Gloeckner G."/>
            <person name="Schaap P."/>
        </authorList>
    </citation>
    <scope>NUCLEOTIDE SEQUENCE [LARGE SCALE GENOMIC DNA]</scope>
    <source>
        <strain evidence="9 10">TK</strain>
    </source>
</reference>
<feature type="repeat" description="WD" evidence="7">
    <location>
        <begin position="285"/>
        <end position="326"/>
    </location>
</feature>
<dbReference type="Pfam" id="PF00400">
    <property type="entry name" value="WD40"/>
    <property type="match status" value="7"/>
</dbReference>
<dbReference type="PROSITE" id="PS50082">
    <property type="entry name" value="WD_REPEATS_2"/>
    <property type="match status" value="6"/>
</dbReference>
<dbReference type="SMART" id="SM00320">
    <property type="entry name" value="WD40"/>
    <property type="match status" value="7"/>
</dbReference>
<feature type="repeat" description="WD" evidence="7">
    <location>
        <begin position="190"/>
        <end position="231"/>
    </location>
</feature>
<dbReference type="InterPro" id="IPR020472">
    <property type="entry name" value="WD40_PAC1"/>
</dbReference>
<comment type="caution">
    <text evidence="9">The sequence shown here is derived from an EMBL/GenBank/DDBJ whole genome shotgun (WGS) entry which is preliminary data.</text>
</comment>
<keyword evidence="5" id="KW-0508">mRNA splicing</keyword>
<feature type="repeat" description="WD" evidence="7">
    <location>
        <begin position="327"/>
        <end position="365"/>
    </location>
</feature>
<dbReference type="STRING" id="361077.A0A152A2A9"/>
<evidence type="ECO:0000313" key="10">
    <source>
        <dbReference type="Proteomes" id="UP000076078"/>
    </source>
</evidence>
<dbReference type="InterPro" id="IPR001680">
    <property type="entry name" value="WD40_rpt"/>
</dbReference>
<name>A0A152A2A9_TIELA</name>
<organism evidence="9 10">
    <name type="scientific">Tieghemostelium lacteum</name>
    <name type="common">Slime mold</name>
    <name type="synonym">Dictyostelium lacteum</name>
    <dbReference type="NCBI Taxonomy" id="361077"/>
    <lineage>
        <taxon>Eukaryota</taxon>
        <taxon>Amoebozoa</taxon>
        <taxon>Evosea</taxon>
        <taxon>Eumycetozoa</taxon>
        <taxon>Dictyostelia</taxon>
        <taxon>Dictyosteliales</taxon>
        <taxon>Raperosteliaceae</taxon>
        <taxon>Tieghemostelium</taxon>
    </lineage>
</organism>
<dbReference type="InterPro" id="IPR036322">
    <property type="entry name" value="WD40_repeat_dom_sf"/>
</dbReference>
<dbReference type="GO" id="GO:0071013">
    <property type="term" value="C:catalytic step 2 spliceosome"/>
    <property type="evidence" value="ECO:0007669"/>
    <property type="project" value="TreeGrafter"/>
</dbReference>
<comment type="subcellular location">
    <subcellularLocation>
        <location evidence="1">Nucleus</location>
    </subcellularLocation>
</comment>
<evidence type="ECO:0000256" key="2">
    <source>
        <dbReference type="ARBA" id="ARBA00022574"/>
    </source>
</evidence>
<dbReference type="OrthoDB" id="1068471at2759"/>
<proteinExistence type="predicted"/>
<keyword evidence="3" id="KW-0507">mRNA processing</keyword>